<evidence type="ECO:0000256" key="1">
    <source>
        <dbReference type="ARBA" id="ARBA00007450"/>
    </source>
</evidence>
<keyword evidence="6" id="KW-0131">Cell cycle</keyword>
<keyword evidence="4" id="KW-0498">Mitosis</keyword>
<feature type="domain" description="Anaphase-promoting complex subunit 5" evidence="8">
    <location>
        <begin position="229"/>
        <end position="348"/>
    </location>
</feature>
<evidence type="ECO:0000256" key="7">
    <source>
        <dbReference type="SAM" id="MobiDB-lite"/>
    </source>
</evidence>
<feature type="region of interest" description="Disordered" evidence="7">
    <location>
        <begin position="258"/>
        <end position="292"/>
    </location>
</feature>
<dbReference type="OrthoDB" id="2504561at2759"/>
<keyword evidence="5" id="KW-0833">Ubl conjugation pathway</keyword>
<organism evidence="9 10">
    <name type="scientific">Chlorella vulgaris</name>
    <name type="common">Green alga</name>
    <dbReference type="NCBI Taxonomy" id="3077"/>
    <lineage>
        <taxon>Eukaryota</taxon>
        <taxon>Viridiplantae</taxon>
        <taxon>Chlorophyta</taxon>
        <taxon>core chlorophytes</taxon>
        <taxon>Trebouxiophyceae</taxon>
        <taxon>Chlorellales</taxon>
        <taxon>Chlorellaceae</taxon>
        <taxon>Chlorella clade</taxon>
        <taxon>Chlorella</taxon>
    </lineage>
</organism>
<dbReference type="AlphaFoldDB" id="A0A9D4TV54"/>
<evidence type="ECO:0000256" key="4">
    <source>
        <dbReference type="ARBA" id="ARBA00022776"/>
    </source>
</evidence>
<dbReference type="GO" id="GO:0051301">
    <property type="term" value="P:cell division"/>
    <property type="evidence" value="ECO:0007669"/>
    <property type="project" value="UniProtKB-KW"/>
</dbReference>
<dbReference type="GO" id="GO:0070979">
    <property type="term" value="P:protein K11-linked ubiquitination"/>
    <property type="evidence" value="ECO:0007669"/>
    <property type="project" value="TreeGrafter"/>
</dbReference>
<evidence type="ECO:0000256" key="3">
    <source>
        <dbReference type="ARBA" id="ARBA00022618"/>
    </source>
</evidence>
<evidence type="ECO:0000256" key="5">
    <source>
        <dbReference type="ARBA" id="ARBA00022786"/>
    </source>
</evidence>
<dbReference type="EMBL" id="SIDB01000002">
    <property type="protein sequence ID" value="KAI3435687.1"/>
    <property type="molecule type" value="Genomic_DNA"/>
</dbReference>
<keyword evidence="3" id="KW-0132">Cell division</keyword>
<dbReference type="PANTHER" id="PTHR12830:SF9">
    <property type="entry name" value="ANAPHASE-PROMOTING COMPLEX SUBUNIT 5"/>
    <property type="match status" value="1"/>
</dbReference>
<feature type="region of interest" description="Disordered" evidence="7">
    <location>
        <begin position="411"/>
        <end position="442"/>
    </location>
</feature>
<comment type="caution">
    <text evidence="9">The sequence shown here is derived from an EMBL/GenBank/DDBJ whole genome shotgun (WGS) entry which is preliminary data.</text>
</comment>
<gene>
    <name evidence="9" type="ORF">D9Q98_001745</name>
</gene>
<dbReference type="InterPro" id="IPR026000">
    <property type="entry name" value="Apc5_dom"/>
</dbReference>
<evidence type="ECO:0000256" key="2">
    <source>
        <dbReference type="ARBA" id="ARBA00016066"/>
    </source>
</evidence>
<dbReference type="Proteomes" id="UP001055712">
    <property type="component" value="Unassembled WGS sequence"/>
</dbReference>
<dbReference type="GO" id="GO:0005680">
    <property type="term" value="C:anaphase-promoting complex"/>
    <property type="evidence" value="ECO:0007669"/>
    <property type="project" value="InterPro"/>
</dbReference>
<dbReference type="PANTHER" id="PTHR12830">
    <property type="entry name" value="ANAPHASE-PROMOTING COMPLEX SUBUNIT 5"/>
    <property type="match status" value="1"/>
</dbReference>
<sequence>METVKAVDVALCVLLRAYLCPDESDPASTSDLHPLFGQALLHEIRRREETHSPSLIQLLQHVQGHVCPRAEEGSTAAAYFVTIKSAVGQHLSGLELPDDLVSLFTSLRDSVINQCTSAPAESEGEGADASSAMGLYLRMCYARYTAMPFEAVCSLLSDVQAYFDAAVAVLQGQPAPHVEPTLKPGPQLELFLNDRLVDMAHSIGRLPQADIERPLVKLEAAAPRLPRTHLARHFSSLHHRDSAAALDHLHRFFDRTLHTSQPAGGAPGAGAGAGASHAASAGAGQAEDAAARERGRLQAAALTLGSMHAQLGHVEEALQALNETVRIAQQASDDTCLAHALALLCQVMGATTPGTITSVSQLPGASPAAAHHSQLGQLLRRCLRRSEELQLPHLVAYSRLALARFQLLHPHQPPPAAGTDDGSGTAAAGAAGAAGGGGSGSSPPCSSSVAVAAALRDTAHLHMATRLAASTPAVPPLASGAASARVLRGVGDLFTSTASLFAPSMAGMQSSAATEVEHLAAGAHLLQAAAWELRGSRQLSQAHSLACLAGSGGVARAEEQCTAFAQLATSVVAAHGYQAAQQVLAAADERFPRGQSRVLAAARLAIAHDRALHRLELHAAMDLAAQMAALASPTDSTDMGLRLEAEERVARTLLAAGCVEEAVQAAHSLFAAAVATGQALHTTRLLLLLARAHQQAGSPLTALPYALTAIDHARQLHADMLAAEAAVLMARLWCDMGPQHAQHAQQELEAALPTILAHGSLELQAAAQTALAEAVMAQHTGADGLRRDAQWVLGLLEDAQRLSLQLEDRGAAAHSAYLQALVHDGLGQEGLRDAGAASFATLIQPVLA</sequence>
<feature type="compositionally biased region" description="Low complexity" evidence="7">
    <location>
        <begin position="417"/>
        <end position="431"/>
    </location>
</feature>
<proteinExistence type="inferred from homology"/>
<comment type="similarity">
    <text evidence="1">Belongs to the APC5 family.</text>
</comment>
<reference evidence="9" key="1">
    <citation type="journal article" date="2019" name="Plant J.">
        <title>Chlorella vulgaris genome assembly and annotation reveals the molecular basis for metabolic acclimation to high light conditions.</title>
        <authorList>
            <person name="Cecchin M."/>
            <person name="Marcolungo L."/>
            <person name="Rossato M."/>
            <person name="Girolomoni L."/>
            <person name="Cosentino E."/>
            <person name="Cuine S."/>
            <person name="Li-Beisson Y."/>
            <person name="Delledonne M."/>
            <person name="Ballottari M."/>
        </authorList>
    </citation>
    <scope>NUCLEOTIDE SEQUENCE</scope>
    <source>
        <strain evidence="9">211/11P</strain>
    </source>
</reference>
<dbReference type="GO" id="GO:0031145">
    <property type="term" value="P:anaphase-promoting complex-dependent catabolic process"/>
    <property type="evidence" value="ECO:0007669"/>
    <property type="project" value="TreeGrafter"/>
</dbReference>
<accession>A0A9D4TV54</accession>
<evidence type="ECO:0000256" key="6">
    <source>
        <dbReference type="ARBA" id="ARBA00023306"/>
    </source>
</evidence>
<evidence type="ECO:0000259" key="8">
    <source>
        <dbReference type="Pfam" id="PF12862"/>
    </source>
</evidence>
<dbReference type="Pfam" id="PF12862">
    <property type="entry name" value="ANAPC5"/>
    <property type="match status" value="1"/>
</dbReference>
<feature type="compositionally biased region" description="Low complexity" evidence="7">
    <location>
        <begin position="274"/>
        <end position="288"/>
    </location>
</feature>
<evidence type="ECO:0000313" key="10">
    <source>
        <dbReference type="Proteomes" id="UP001055712"/>
    </source>
</evidence>
<name>A0A9D4TV54_CHLVU</name>
<evidence type="ECO:0000313" key="9">
    <source>
        <dbReference type="EMBL" id="KAI3435687.1"/>
    </source>
</evidence>
<keyword evidence="10" id="KW-1185">Reference proteome</keyword>
<dbReference type="GO" id="GO:0045842">
    <property type="term" value="P:positive regulation of mitotic metaphase/anaphase transition"/>
    <property type="evidence" value="ECO:0007669"/>
    <property type="project" value="TreeGrafter"/>
</dbReference>
<protein>
    <recommendedName>
        <fullName evidence="2">Anaphase-promoting complex subunit 5</fullName>
    </recommendedName>
</protein>
<reference evidence="9" key="2">
    <citation type="submission" date="2020-11" db="EMBL/GenBank/DDBJ databases">
        <authorList>
            <person name="Cecchin M."/>
            <person name="Marcolungo L."/>
            <person name="Rossato M."/>
            <person name="Girolomoni L."/>
            <person name="Cosentino E."/>
            <person name="Cuine S."/>
            <person name="Li-Beisson Y."/>
            <person name="Delledonne M."/>
            <person name="Ballottari M."/>
        </authorList>
    </citation>
    <scope>NUCLEOTIDE SEQUENCE</scope>
    <source>
        <strain evidence="9">211/11P</strain>
        <tissue evidence="9">Whole cell</tissue>
    </source>
</reference>
<dbReference type="InterPro" id="IPR037679">
    <property type="entry name" value="Apc5"/>
</dbReference>